<dbReference type="Gene3D" id="1.10.730.10">
    <property type="entry name" value="Isoleucyl-tRNA Synthetase, Domain 1"/>
    <property type="match status" value="1"/>
</dbReference>
<dbReference type="GO" id="GO:0004832">
    <property type="term" value="F:valine-tRNA ligase activity"/>
    <property type="evidence" value="ECO:0007669"/>
    <property type="project" value="UniProtKB-UniRule"/>
</dbReference>
<comment type="domain">
    <text evidence="9">The C-terminal coiled-coil domain is crucial for aminoacylation activity.</text>
</comment>
<comment type="catalytic activity">
    <reaction evidence="8 9">
        <text>tRNA(Val) + L-valine + ATP = L-valyl-tRNA(Val) + AMP + diphosphate</text>
        <dbReference type="Rhea" id="RHEA:10704"/>
        <dbReference type="Rhea" id="RHEA-COMP:9672"/>
        <dbReference type="Rhea" id="RHEA-COMP:9708"/>
        <dbReference type="ChEBI" id="CHEBI:30616"/>
        <dbReference type="ChEBI" id="CHEBI:33019"/>
        <dbReference type="ChEBI" id="CHEBI:57762"/>
        <dbReference type="ChEBI" id="CHEBI:78442"/>
        <dbReference type="ChEBI" id="CHEBI:78537"/>
        <dbReference type="ChEBI" id="CHEBI:456215"/>
        <dbReference type="EC" id="6.1.1.9"/>
    </reaction>
</comment>
<dbReference type="EC" id="6.1.1.9" evidence="9"/>
<evidence type="ECO:0000256" key="4">
    <source>
        <dbReference type="ARBA" id="ARBA00022840"/>
    </source>
</evidence>
<dbReference type="Pfam" id="PF10458">
    <property type="entry name" value="Val_tRNA-synt_C"/>
    <property type="match status" value="1"/>
</dbReference>
<dbReference type="InterPro" id="IPR002300">
    <property type="entry name" value="aa-tRNA-synth_Ia"/>
</dbReference>
<feature type="domain" description="Aminoacyl-tRNA synthetase class Ia" evidence="11">
    <location>
        <begin position="41"/>
        <end position="581"/>
    </location>
</feature>
<dbReference type="InterPro" id="IPR010978">
    <property type="entry name" value="tRNA-bd_arm"/>
</dbReference>
<evidence type="ECO:0000256" key="1">
    <source>
        <dbReference type="ARBA" id="ARBA00022490"/>
    </source>
</evidence>
<sequence>MSTSENPPFQEDPDSNSFGRLSSRYEPGTVEPRQLVALETFSQSHPGSPSAPSFSMVIPPPNITGRLHMGHALNLTLQDVVARFRRMEGDDVLWIPGTDHAGIATQNVVERQLSKEGISLEKIGREDFIKKVWEWKSSIQGGILDQIRRLGASLSWDHERFTMDPGFSKAVTKVFVKLHDEGFLYRGERMIHWCPRCLTALSDVEVTHVEQTGTMYEFRYVDSSDKSQFLVVATTRPETIPGDMAIAVSPEDPRYLSWIGRTVVTPFGGRIIPVISDPSVDRDFGTGVLKITPSHAMVDWEIAQRHGLGNFEVIDAHGRMNPSSGKLSGLTREEARERVVSDLEGRDLLVSKNPYPGTIGVCYRCQTVVEPRLSLQWFVKMDRLAESAIEVVKDRKIRFYPDGWKNTYFDWLVNIRDWCISRQIFWGHPIPAWHCSACHHVTVREDVPSKCEKCQSPDILKDPDVLDTWFSSALWPFVTMGWPEKTADLERFYPTSLLVTGFDILFFWVARMVMMGLHLTGKIPFKDVYIHALVRDQFGQKMTKSRGNVVDPLEIMEKYGTDAFRMTLVQMASPGRDIRLSTDRVEGFRNFVSKLWNAFRFVDRSAQGELLPKELYPEEVSGIANQWILIELSRSVREMREAISSYRFDEVANTLYHFTWHQFCDWYIEASKPSLDLPDNDPLRIETRRTLLYTASVLLKMAHPIMPFVTSEIWSLFFPDELPIGAQRFPEFKSEKSPAETNSAGFSRVMTLVGEIRQIRSHLKISPAQEIPGVFVINDKNGAILGENMGLVSRLAKVRPLVSVSPEDVPPGIRASVSEGFVSLDIAGLVDVKMEEVRLKKEVEKVRQKKTSIAQRLASREYLDKAPPEVIEKDERAKQEAEDEELAIISALEQVRILVTRDLGGSGNG</sequence>
<dbReference type="GO" id="GO:0005829">
    <property type="term" value="C:cytosol"/>
    <property type="evidence" value="ECO:0007669"/>
    <property type="project" value="TreeGrafter"/>
</dbReference>
<evidence type="ECO:0000256" key="2">
    <source>
        <dbReference type="ARBA" id="ARBA00022598"/>
    </source>
</evidence>
<dbReference type="HOGENOM" id="CLU_001493_0_2_0"/>
<evidence type="ECO:0000313" key="15">
    <source>
        <dbReference type="Proteomes" id="UP000007382"/>
    </source>
</evidence>
<keyword evidence="3 9" id="KW-0547">Nucleotide-binding</keyword>
<keyword evidence="2 9" id="KW-0436">Ligase</keyword>
<keyword evidence="15" id="KW-1185">Reference proteome</keyword>
<organism evidence="14 15">
    <name type="scientific">Leptospirillum ferrooxidans (strain C2-3)</name>
    <dbReference type="NCBI Taxonomy" id="1162668"/>
    <lineage>
        <taxon>Bacteria</taxon>
        <taxon>Pseudomonadati</taxon>
        <taxon>Nitrospirota</taxon>
        <taxon>Nitrospiria</taxon>
        <taxon>Nitrospirales</taxon>
        <taxon>Nitrospiraceae</taxon>
        <taxon>Leptospirillum</taxon>
    </lineage>
</organism>
<accession>I0IPI7</accession>
<dbReference type="InterPro" id="IPR001412">
    <property type="entry name" value="aa-tRNA-synth_I_CS"/>
</dbReference>
<dbReference type="STRING" id="1162668.LFE_1504"/>
<evidence type="ECO:0000256" key="5">
    <source>
        <dbReference type="ARBA" id="ARBA00022917"/>
    </source>
</evidence>
<evidence type="ECO:0000256" key="9">
    <source>
        <dbReference type="HAMAP-Rule" id="MF_02004"/>
    </source>
</evidence>
<evidence type="ECO:0000256" key="7">
    <source>
        <dbReference type="ARBA" id="ARBA00023146"/>
    </source>
</evidence>
<dbReference type="OrthoDB" id="9810365at2"/>
<dbReference type="InterPro" id="IPR013155">
    <property type="entry name" value="M/V/L/I-tRNA-synth_anticd-bd"/>
</dbReference>
<keyword evidence="1 9" id="KW-0963">Cytoplasm</keyword>
<feature type="domain" description="Methionyl/Valyl/Leucyl/Isoleucyl-tRNA synthetase anticodon-binding" evidence="12">
    <location>
        <begin position="625"/>
        <end position="771"/>
    </location>
</feature>
<dbReference type="GO" id="GO:0005524">
    <property type="term" value="F:ATP binding"/>
    <property type="evidence" value="ECO:0007669"/>
    <property type="project" value="UniProtKB-UniRule"/>
</dbReference>
<evidence type="ECO:0000256" key="6">
    <source>
        <dbReference type="ARBA" id="ARBA00023054"/>
    </source>
</evidence>
<dbReference type="KEGG" id="lfc:LFE_1504"/>
<comment type="similarity">
    <text evidence="9">Belongs to the class-I aminoacyl-tRNA synthetase family. ValS type 1 subfamily.</text>
</comment>
<feature type="region of interest" description="Disordered" evidence="10">
    <location>
        <begin position="1"/>
        <end position="26"/>
    </location>
</feature>
<dbReference type="AlphaFoldDB" id="I0IPI7"/>
<dbReference type="Gene3D" id="1.10.287.380">
    <property type="entry name" value="Valyl-tRNA synthetase, C-terminal domain"/>
    <property type="match status" value="1"/>
</dbReference>
<dbReference type="GO" id="GO:0002161">
    <property type="term" value="F:aminoacyl-tRNA deacylase activity"/>
    <property type="evidence" value="ECO:0007669"/>
    <property type="project" value="InterPro"/>
</dbReference>
<feature type="binding site" evidence="9">
    <location>
        <position position="544"/>
    </location>
    <ligand>
        <name>ATP</name>
        <dbReference type="ChEBI" id="CHEBI:30616"/>
    </ligand>
</feature>
<feature type="short sequence motif" description="'KMSKS' region" evidence="9">
    <location>
        <begin position="541"/>
        <end position="545"/>
    </location>
</feature>
<dbReference type="PROSITE" id="PS00178">
    <property type="entry name" value="AA_TRNA_LIGASE_I"/>
    <property type="match status" value="1"/>
</dbReference>
<dbReference type="SUPFAM" id="SSF52374">
    <property type="entry name" value="Nucleotidylyl transferase"/>
    <property type="match status" value="1"/>
</dbReference>
<evidence type="ECO:0000256" key="10">
    <source>
        <dbReference type="SAM" id="MobiDB-lite"/>
    </source>
</evidence>
<dbReference type="SUPFAM" id="SSF50677">
    <property type="entry name" value="ValRS/IleRS/LeuRS editing domain"/>
    <property type="match status" value="1"/>
</dbReference>
<dbReference type="CDD" id="cd00817">
    <property type="entry name" value="ValRS_core"/>
    <property type="match status" value="1"/>
</dbReference>
<dbReference type="Proteomes" id="UP000007382">
    <property type="component" value="Chromosome"/>
</dbReference>
<reference evidence="14 15" key="1">
    <citation type="journal article" date="2012" name="J. Bacteriol.">
        <title>Complete Genome Sequence of Leptospirillum ferrooxidans Strain C2-3, Isolated from a Fresh Volcanic Ash Deposit on the Island of Miyake, Japan.</title>
        <authorList>
            <person name="Fujimura R."/>
            <person name="Sato Y."/>
            <person name="Nishizawa T."/>
            <person name="Oshima K."/>
            <person name="Kim S.-W."/>
            <person name="Hattori M."/>
            <person name="Kamijo T."/>
            <person name="Ohta H."/>
        </authorList>
    </citation>
    <scope>NUCLEOTIDE SEQUENCE [LARGE SCALE GENOMIC DNA]</scope>
    <source>
        <strain evidence="14 15">C2-3</strain>
    </source>
</reference>
<dbReference type="InterPro" id="IPR014729">
    <property type="entry name" value="Rossmann-like_a/b/a_fold"/>
</dbReference>
<dbReference type="HAMAP" id="MF_02004">
    <property type="entry name" value="Val_tRNA_synth_type1"/>
    <property type="match status" value="1"/>
</dbReference>
<dbReference type="PATRIC" id="fig|1162668.3.peg.1781"/>
<evidence type="ECO:0000313" key="14">
    <source>
        <dbReference type="EMBL" id="BAM07186.1"/>
    </source>
</evidence>
<dbReference type="SUPFAM" id="SSF47323">
    <property type="entry name" value="Anticodon-binding domain of a subclass of class I aminoacyl-tRNA synthetases"/>
    <property type="match status" value="1"/>
</dbReference>
<evidence type="ECO:0000256" key="8">
    <source>
        <dbReference type="ARBA" id="ARBA00047552"/>
    </source>
</evidence>
<dbReference type="InterPro" id="IPR002303">
    <property type="entry name" value="Valyl-tRNA_ligase"/>
</dbReference>
<dbReference type="InterPro" id="IPR009008">
    <property type="entry name" value="Val/Leu/Ile-tRNA-synth_edit"/>
</dbReference>
<comment type="function">
    <text evidence="9">Catalyzes the attachment of valine to tRNA(Val). As ValRS can inadvertently accommodate and process structurally similar amino acids such as threonine, to avoid such errors, it has a 'posttransfer' editing activity that hydrolyzes mischarged Thr-tRNA(Val) in a tRNA-dependent manner.</text>
</comment>
<keyword evidence="6 9" id="KW-0175">Coiled coil</keyword>
<dbReference type="FunFam" id="3.40.50.620:FF:000020">
    <property type="entry name" value="Valine--tRNA ligase, mitochondrial"/>
    <property type="match status" value="1"/>
</dbReference>
<evidence type="ECO:0000259" key="13">
    <source>
        <dbReference type="Pfam" id="PF10458"/>
    </source>
</evidence>
<comment type="domain">
    <text evidence="9">ValRS has two distinct active sites: one for aminoacylation and one for editing. The misactivated threonine is translocated from the active site to the editing site.</text>
</comment>
<keyword evidence="5 9" id="KW-0648">Protein biosynthesis</keyword>
<dbReference type="Gene3D" id="3.90.740.10">
    <property type="entry name" value="Valyl/Leucyl/Isoleucyl-tRNA synthetase, editing domain"/>
    <property type="match status" value="1"/>
</dbReference>
<keyword evidence="4 9" id="KW-0067">ATP-binding</keyword>
<dbReference type="InterPro" id="IPR019499">
    <property type="entry name" value="Val-tRNA_synth_tRNA-bd"/>
</dbReference>
<dbReference type="RefSeq" id="WP_014449673.1">
    <property type="nucleotide sequence ID" value="NC_017094.1"/>
</dbReference>
<comment type="subunit">
    <text evidence="9">Monomer.</text>
</comment>
<dbReference type="Gene3D" id="3.40.50.620">
    <property type="entry name" value="HUPs"/>
    <property type="match status" value="2"/>
</dbReference>
<feature type="domain" description="Valyl-tRNA synthetase tRNA-binding arm" evidence="13">
    <location>
        <begin position="831"/>
        <end position="894"/>
    </location>
</feature>
<dbReference type="PRINTS" id="PR00986">
    <property type="entry name" value="TRNASYNTHVAL"/>
</dbReference>
<dbReference type="GO" id="GO:0006438">
    <property type="term" value="P:valyl-tRNA aminoacylation"/>
    <property type="evidence" value="ECO:0007669"/>
    <property type="project" value="UniProtKB-UniRule"/>
</dbReference>
<dbReference type="PANTHER" id="PTHR11946">
    <property type="entry name" value="VALYL-TRNA SYNTHETASES"/>
    <property type="match status" value="1"/>
</dbReference>
<dbReference type="EMBL" id="AP012342">
    <property type="protein sequence ID" value="BAM07186.1"/>
    <property type="molecule type" value="Genomic_DNA"/>
</dbReference>
<dbReference type="CDD" id="cd07962">
    <property type="entry name" value="Anticodon_Ia_Val"/>
    <property type="match status" value="1"/>
</dbReference>
<dbReference type="Pfam" id="PF00133">
    <property type="entry name" value="tRNA-synt_1"/>
    <property type="match status" value="1"/>
</dbReference>
<gene>
    <name evidence="9" type="primary">valS</name>
    <name evidence="14" type="ordered locus">LFE_1504</name>
</gene>
<feature type="short sequence motif" description="'HIGH' region" evidence="9">
    <location>
        <begin position="61"/>
        <end position="71"/>
    </location>
</feature>
<dbReference type="PANTHER" id="PTHR11946:SF93">
    <property type="entry name" value="VALINE--TRNA LIGASE, CHLOROPLASTIC_MITOCHONDRIAL 2"/>
    <property type="match status" value="1"/>
</dbReference>
<comment type="subcellular location">
    <subcellularLocation>
        <location evidence="9">Cytoplasm</location>
    </subcellularLocation>
</comment>
<dbReference type="InterPro" id="IPR037118">
    <property type="entry name" value="Val-tRNA_synth_C_sf"/>
</dbReference>
<proteinExistence type="inferred from homology"/>
<dbReference type="Pfam" id="PF08264">
    <property type="entry name" value="Anticodon_1"/>
    <property type="match status" value="1"/>
</dbReference>
<evidence type="ECO:0000256" key="3">
    <source>
        <dbReference type="ARBA" id="ARBA00022741"/>
    </source>
</evidence>
<keyword evidence="7 9" id="KW-0030">Aminoacyl-tRNA synthetase</keyword>
<name>I0IPI7_LEPFC</name>
<dbReference type="InterPro" id="IPR033705">
    <property type="entry name" value="Anticodon_Ia_Val"/>
</dbReference>
<dbReference type="NCBIfam" id="TIGR00422">
    <property type="entry name" value="valS"/>
    <property type="match status" value="1"/>
</dbReference>
<dbReference type="NCBIfam" id="NF004349">
    <property type="entry name" value="PRK05729.1"/>
    <property type="match status" value="1"/>
</dbReference>
<evidence type="ECO:0000259" key="12">
    <source>
        <dbReference type="Pfam" id="PF08264"/>
    </source>
</evidence>
<evidence type="ECO:0000259" key="11">
    <source>
        <dbReference type="Pfam" id="PF00133"/>
    </source>
</evidence>
<dbReference type="FunFam" id="3.40.50.620:FF:000098">
    <property type="entry name" value="Valine--tRNA ligase"/>
    <property type="match status" value="1"/>
</dbReference>
<reference evidence="15" key="2">
    <citation type="submission" date="2012-03" db="EMBL/GenBank/DDBJ databases">
        <title>The complete genome sequence of the pioneer microbe on fresh volcanic deposit, Leptospirillum ferrooxidans strain C2-3.</title>
        <authorList>
            <person name="Fujimura R."/>
            <person name="Sato Y."/>
            <person name="Nishizawa T."/>
            <person name="Nanba K."/>
            <person name="Oshima K."/>
            <person name="Hattori M."/>
            <person name="Kamijo T."/>
            <person name="Ohta H."/>
        </authorList>
    </citation>
    <scope>NUCLEOTIDE SEQUENCE [LARGE SCALE GENOMIC DNA]</scope>
    <source>
        <strain evidence="15">C2-3</strain>
    </source>
</reference>
<dbReference type="eggNOG" id="COG0525">
    <property type="taxonomic scope" value="Bacteria"/>
</dbReference>
<dbReference type="SUPFAM" id="SSF46589">
    <property type="entry name" value="tRNA-binding arm"/>
    <property type="match status" value="1"/>
</dbReference>
<dbReference type="InterPro" id="IPR009080">
    <property type="entry name" value="tRNAsynth_Ia_anticodon-bd"/>
</dbReference>
<protein>
    <recommendedName>
        <fullName evidence="9">Valine--tRNA ligase</fullName>
        <ecNumber evidence="9">6.1.1.9</ecNumber>
    </recommendedName>
    <alternativeName>
        <fullName evidence="9">Valyl-tRNA synthetase</fullName>
        <shortName evidence="9">ValRS</shortName>
    </alternativeName>
</protein>